<accession>A0A285TM12</accession>
<reference evidence="1 2" key="1">
    <citation type="submission" date="2017-08" db="EMBL/GenBank/DDBJ databases">
        <authorList>
            <person name="de Groot N.N."/>
        </authorList>
    </citation>
    <scope>NUCLEOTIDE SEQUENCE [LARGE SCALE GENOMIC DNA]</scope>
    <source>
        <strain evidence="1 2">USBA 78</strain>
    </source>
</reference>
<proteinExistence type="predicted"/>
<gene>
    <name evidence="1" type="ORF">SAMN05428964_103428</name>
</gene>
<organism evidence="1 2">
    <name type="scientific">Thalassospira xiamenensis</name>
    <dbReference type="NCBI Taxonomy" id="220697"/>
    <lineage>
        <taxon>Bacteria</taxon>
        <taxon>Pseudomonadati</taxon>
        <taxon>Pseudomonadota</taxon>
        <taxon>Alphaproteobacteria</taxon>
        <taxon>Rhodospirillales</taxon>
        <taxon>Thalassospiraceae</taxon>
        <taxon>Thalassospira</taxon>
    </lineage>
</organism>
<dbReference type="EMBL" id="OBMM01000003">
    <property type="protein sequence ID" value="SOC21521.1"/>
    <property type="molecule type" value="Genomic_DNA"/>
</dbReference>
<name>A0A285TM12_9PROT</name>
<dbReference type="Proteomes" id="UP000219068">
    <property type="component" value="Unassembled WGS sequence"/>
</dbReference>
<evidence type="ECO:0000313" key="2">
    <source>
        <dbReference type="Proteomes" id="UP000219068"/>
    </source>
</evidence>
<evidence type="ECO:0000313" key="1">
    <source>
        <dbReference type="EMBL" id="SOC21521.1"/>
    </source>
</evidence>
<dbReference type="RefSeq" id="WP_097052209.1">
    <property type="nucleotide sequence ID" value="NZ_OBMM01000003.1"/>
</dbReference>
<protein>
    <submittedName>
        <fullName evidence="1">Uncharacterized protein</fullName>
    </submittedName>
</protein>
<sequence>MTMSHIIIDYPFTYEAAIVPRGKRNLRRFEITDKVPVRLPAIDAEDFPIALRVAESRESGKYVDYRFHDGRFYVATTPKVTEAEFIAKVAAEDNVFVPILFHEWTKGIPSIGYYGNEKTKNIKFNEIDGQVNHDNRREAVTAVLDNLPFDCIFSDGQLWRVAYEPVWKFSPSTSIYARGNENSSFDLDVCESAWRTPESRSQHWQYHRIFGLDELEFGKQVIKENEFDPDENFDIRCFGDVEILRPDLLQHRLPERRIVAKVSDFMGRVSPHMHAANVGYFETFANLRDEWYAIIRSEDFSGISAELTPGFLYAIDDLLARDDHPVPIDDLMRPSKSNEYPYGLDVAVEQYRRQRMSPGHDAQLTLAIPAPRF</sequence>
<dbReference type="AlphaFoldDB" id="A0A285TM12"/>